<accession>A0A8C4QQ86</accession>
<dbReference type="GO" id="GO:0030687">
    <property type="term" value="C:preribosome, large subunit precursor"/>
    <property type="evidence" value="ECO:0007669"/>
    <property type="project" value="TreeGrafter"/>
</dbReference>
<dbReference type="GO" id="GO:0005634">
    <property type="term" value="C:nucleus"/>
    <property type="evidence" value="ECO:0007669"/>
    <property type="project" value="TreeGrafter"/>
</dbReference>
<dbReference type="PANTHER" id="PTHR48103">
    <property type="entry name" value="MIDASIN-RELATED"/>
    <property type="match status" value="1"/>
</dbReference>
<keyword evidence="4" id="KW-1185">Reference proteome</keyword>
<protein>
    <submittedName>
        <fullName evidence="3">Uncharacterized protein</fullName>
    </submittedName>
</protein>
<dbReference type="GO" id="GO:0005524">
    <property type="term" value="F:ATP binding"/>
    <property type="evidence" value="ECO:0007669"/>
    <property type="project" value="UniProtKB-KW"/>
</dbReference>
<dbReference type="AlphaFoldDB" id="A0A8C4QQ86"/>
<reference evidence="3" key="1">
    <citation type="submission" date="2025-05" db="UniProtKB">
        <authorList>
            <consortium name="Ensembl"/>
        </authorList>
    </citation>
    <scope>IDENTIFICATION</scope>
</reference>
<organism evidence="3 4">
    <name type="scientific">Eptatretus burgeri</name>
    <name type="common">Inshore hagfish</name>
    <dbReference type="NCBI Taxonomy" id="7764"/>
    <lineage>
        <taxon>Eukaryota</taxon>
        <taxon>Metazoa</taxon>
        <taxon>Chordata</taxon>
        <taxon>Craniata</taxon>
        <taxon>Vertebrata</taxon>
        <taxon>Cyclostomata</taxon>
        <taxon>Myxini</taxon>
        <taxon>Myxiniformes</taxon>
        <taxon>Myxinidae</taxon>
        <taxon>Eptatretinae</taxon>
        <taxon>Eptatretus</taxon>
    </lineage>
</organism>
<keyword evidence="2" id="KW-0067">ATP-binding</keyword>
<dbReference type="GO" id="GO:0000027">
    <property type="term" value="P:ribosomal large subunit assembly"/>
    <property type="evidence" value="ECO:0007669"/>
    <property type="project" value="TreeGrafter"/>
</dbReference>
<dbReference type="Ensembl" id="ENSEBUT00000018816.1">
    <property type="protein sequence ID" value="ENSEBUP00000018240.1"/>
    <property type="gene ID" value="ENSEBUG00000011386.1"/>
</dbReference>
<dbReference type="GO" id="GO:0000055">
    <property type="term" value="P:ribosomal large subunit export from nucleus"/>
    <property type="evidence" value="ECO:0007669"/>
    <property type="project" value="TreeGrafter"/>
</dbReference>
<evidence type="ECO:0000313" key="4">
    <source>
        <dbReference type="Proteomes" id="UP000694388"/>
    </source>
</evidence>
<evidence type="ECO:0000256" key="1">
    <source>
        <dbReference type="ARBA" id="ARBA00022741"/>
    </source>
</evidence>
<dbReference type="Proteomes" id="UP000694388">
    <property type="component" value="Unplaced"/>
</dbReference>
<sequence>MPNHFVKAPVQKAAISELNLGLEHEEEVERGWQDCEHYFYRALARRSALLAASASPAKDVGLVRAERCRGLSEHLMLLLLDERERLATLLNHHDQFGGLVLAVHAVANGMQTRHARPLPPQAEVETWLFRLDSVLVQAQAALEQMQLLLLCCPTLDDNSLVNFSQTVTLAEDTVSTCGLDLGPVRAVPSVLMPMVCNLRKGDPSWDRTTRVVKDLICETQRLRQPLEESRATTKCNFIAW</sequence>
<proteinExistence type="predicted"/>
<keyword evidence="1" id="KW-0547">Nucleotide-binding</keyword>
<evidence type="ECO:0000256" key="2">
    <source>
        <dbReference type="ARBA" id="ARBA00022840"/>
    </source>
</evidence>
<dbReference type="Ensembl" id="ENSEBUT00000018809.1">
    <property type="protein sequence ID" value="ENSEBUP00000018233.1"/>
    <property type="gene ID" value="ENSEBUG00000011386.1"/>
</dbReference>
<dbReference type="PANTHER" id="PTHR48103:SF2">
    <property type="entry name" value="MIDASIN"/>
    <property type="match status" value="1"/>
</dbReference>
<evidence type="ECO:0000313" key="3">
    <source>
        <dbReference type="Ensembl" id="ENSEBUP00000018240.1"/>
    </source>
</evidence>
<name>A0A8C4QQ86_EPTBU</name>